<dbReference type="PANTHER" id="PTHR12526">
    <property type="entry name" value="GLYCOSYLTRANSFERASE"/>
    <property type="match status" value="1"/>
</dbReference>
<reference evidence="6" key="1">
    <citation type="journal article" date="2019" name="Int. J. Syst. Evol. Microbiol.">
        <title>The Global Catalogue of Microorganisms (GCM) 10K type strain sequencing project: providing services to taxonomists for standard genome sequencing and annotation.</title>
        <authorList>
            <consortium name="The Broad Institute Genomics Platform"/>
            <consortium name="The Broad Institute Genome Sequencing Center for Infectious Disease"/>
            <person name="Wu L."/>
            <person name="Ma J."/>
        </authorList>
    </citation>
    <scope>NUCLEOTIDE SEQUENCE [LARGE SCALE GENOMIC DNA]</scope>
    <source>
        <strain evidence="6">DFY28</strain>
    </source>
</reference>
<dbReference type="Proteomes" id="UP001597237">
    <property type="component" value="Unassembled WGS sequence"/>
</dbReference>
<evidence type="ECO:0000313" key="5">
    <source>
        <dbReference type="EMBL" id="MFD1782739.1"/>
    </source>
</evidence>
<dbReference type="Pfam" id="PF13579">
    <property type="entry name" value="Glyco_trans_4_4"/>
    <property type="match status" value="1"/>
</dbReference>
<organism evidence="5 6">
    <name type="scientific">Phenylobacterium terrae</name>
    <dbReference type="NCBI Taxonomy" id="2665495"/>
    <lineage>
        <taxon>Bacteria</taxon>
        <taxon>Pseudomonadati</taxon>
        <taxon>Pseudomonadota</taxon>
        <taxon>Alphaproteobacteria</taxon>
        <taxon>Caulobacterales</taxon>
        <taxon>Caulobacteraceae</taxon>
        <taxon>Phenylobacterium</taxon>
    </lineage>
</organism>
<evidence type="ECO:0000256" key="1">
    <source>
        <dbReference type="ARBA" id="ARBA00022676"/>
    </source>
</evidence>
<dbReference type="PANTHER" id="PTHR12526:SF510">
    <property type="entry name" value="D-INOSITOL 3-PHOSPHATE GLYCOSYLTRANSFERASE"/>
    <property type="match status" value="1"/>
</dbReference>
<dbReference type="Pfam" id="PF00534">
    <property type="entry name" value="Glycos_transf_1"/>
    <property type="match status" value="1"/>
</dbReference>
<gene>
    <name evidence="5" type="ORF">ACFSC0_04980</name>
</gene>
<proteinExistence type="predicted"/>
<dbReference type="EMBL" id="JBHUEY010000001">
    <property type="protein sequence ID" value="MFD1782739.1"/>
    <property type="molecule type" value="Genomic_DNA"/>
</dbReference>
<dbReference type="RefSeq" id="WP_377282411.1">
    <property type="nucleotide sequence ID" value="NZ_JBHRSI010000006.1"/>
</dbReference>
<keyword evidence="2" id="KW-0808">Transferase</keyword>
<evidence type="ECO:0000313" key="6">
    <source>
        <dbReference type="Proteomes" id="UP001597237"/>
    </source>
</evidence>
<feature type="domain" description="Glycosyl transferase family 1" evidence="3">
    <location>
        <begin position="225"/>
        <end position="381"/>
    </location>
</feature>
<accession>A0ABW4MZU0</accession>
<keyword evidence="6" id="KW-1185">Reference proteome</keyword>
<dbReference type="SUPFAM" id="SSF53756">
    <property type="entry name" value="UDP-Glycosyltransferase/glycogen phosphorylase"/>
    <property type="match status" value="1"/>
</dbReference>
<dbReference type="InterPro" id="IPR001296">
    <property type="entry name" value="Glyco_trans_1"/>
</dbReference>
<name>A0ABW4MZU0_9CAUL</name>
<evidence type="ECO:0000259" key="4">
    <source>
        <dbReference type="Pfam" id="PF13579"/>
    </source>
</evidence>
<feature type="domain" description="Glycosyltransferase subfamily 4-like N-terminal" evidence="4">
    <location>
        <begin position="16"/>
        <end position="216"/>
    </location>
</feature>
<dbReference type="InterPro" id="IPR028098">
    <property type="entry name" value="Glyco_trans_4-like_N"/>
</dbReference>
<evidence type="ECO:0000256" key="2">
    <source>
        <dbReference type="ARBA" id="ARBA00022679"/>
    </source>
</evidence>
<protein>
    <submittedName>
        <fullName evidence="5">Glycosyltransferase</fullName>
    </submittedName>
</protein>
<sequence length="413" mass="44744">MRILYLVHQFLPEFAGGTEKVTLNLAHAAQSEGHHVEVFTTSHRPGPPWREAAGLRTCLVQGVPVHALPHQDGRPLDDLGFRPIDGLRQSFERFLDSRPRFDVVHVMHALRLADAVELLRDRRAGYVVTLTDFHLICHRINLIRLDGSLCEGPAGGRNCQLHCWSPEIGEREFAGRIERLGSLLRGASAVVAVSPYVAERFAAEHPDLQIRVVGNGVDLLSFPRPKARTADGPLTFGYLGTVSEAKGAGLIARAFAQAARPDARLRIVGPCYEPELAARIAAEAGGAQISVEPAVPAADVPRLLQEFDVLCVPSQVPESYSLALHEGFAAGLPALVSDLGNAGRVVREHGCGAALPATDAAAWAEAIARLCDDRARLAAWRDKIPLPPRVEEEGFIYTQLYRAVVASRRTAAA</sequence>
<evidence type="ECO:0000259" key="3">
    <source>
        <dbReference type="Pfam" id="PF00534"/>
    </source>
</evidence>
<keyword evidence="1" id="KW-0328">Glycosyltransferase</keyword>
<dbReference type="Gene3D" id="3.40.50.2000">
    <property type="entry name" value="Glycogen Phosphorylase B"/>
    <property type="match status" value="2"/>
</dbReference>
<comment type="caution">
    <text evidence="5">The sequence shown here is derived from an EMBL/GenBank/DDBJ whole genome shotgun (WGS) entry which is preliminary data.</text>
</comment>